<feature type="chain" id="PRO_5034363185" description="DUF2066 domain-containing protein" evidence="1">
    <location>
        <begin position="21"/>
        <end position="236"/>
    </location>
</feature>
<comment type="caution">
    <text evidence="2">The sequence shown here is derived from an EMBL/GenBank/DDBJ whole genome shotgun (WGS) entry which is preliminary data.</text>
</comment>
<dbReference type="Proteomes" id="UP000198615">
    <property type="component" value="Unassembled WGS sequence"/>
</dbReference>
<proteinExistence type="predicted"/>
<reference evidence="2 3" key="1">
    <citation type="submission" date="2016-10" db="EMBL/GenBank/DDBJ databases">
        <authorList>
            <person name="Varghese N."/>
            <person name="Submissions S."/>
        </authorList>
    </citation>
    <scope>NUCLEOTIDE SEQUENCE [LARGE SCALE GENOMIC DNA]</scope>
    <source>
        <strain evidence="2 3">DSM 18839</strain>
    </source>
</reference>
<evidence type="ECO:0000313" key="2">
    <source>
        <dbReference type="EMBL" id="SDG21528.1"/>
    </source>
</evidence>
<accession>A0A8G2EZE4</accession>
<sequence>MLKFVLLILLLLTPQNSILAAAGAKSGQDAMRASLNEIILELSDNQVTDTRYSDALRAEIKRQRDFIVPTLTAAGPLKSLTFLDSTQPAPDRQVDRFLAEHEKTSFEWTISQDEEGVVTLLVLAPPHASATPEEKRTALAGATLTELIGELRDGRIAETRYSKPLIKEMKNQRDFIIPTLAAAGPLKTLKFLNSTRSEAEQPIHQFLAEHEAAKFMWTVSVNAKGVVTLLIMQPGN</sequence>
<organism evidence="2 3">
    <name type="scientific">Thalassobaculum litoreum DSM 18839</name>
    <dbReference type="NCBI Taxonomy" id="1123362"/>
    <lineage>
        <taxon>Bacteria</taxon>
        <taxon>Pseudomonadati</taxon>
        <taxon>Pseudomonadota</taxon>
        <taxon>Alphaproteobacteria</taxon>
        <taxon>Rhodospirillales</taxon>
        <taxon>Thalassobaculaceae</taxon>
        <taxon>Thalassobaculum</taxon>
    </lineage>
</organism>
<name>A0A8G2EZE4_9PROT</name>
<evidence type="ECO:0000313" key="3">
    <source>
        <dbReference type="Proteomes" id="UP000198615"/>
    </source>
</evidence>
<dbReference type="EMBL" id="FNBW01000012">
    <property type="protein sequence ID" value="SDG21528.1"/>
    <property type="molecule type" value="Genomic_DNA"/>
</dbReference>
<evidence type="ECO:0008006" key="4">
    <source>
        <dbReference type="Google" id="ProtNLM"/>
    </source>
</evidence>
<feature type="signal peptide" evidence="1">
    <location>
        <begin position="1"/>
        <end position="20"/>
    </location>
</feature>
<keyword evidence="1" id="KW-0732">Signal</keyword>
<dbReference type="RefSeq" id="WP_093152646.1">
    <property type="nucleotide sequence ID" value="NZ_FNBW01000012.1"/>
</dbReference>
<evidence type="ECO:0000256" key="1">
    <source>
        <dbReference type="SAM" id="SignalP"/>
    </source>
</evidence>
<gene>
    <name evidence="2" type="ORF">SAMN05660686_03702</name>
</gene>
<keyword evidence="3" id="KW-1185">Reference proteome</keyword>
<dbReference type="AlphaFoldDB" id="A0A8G2EZE4"/>
<protein>
    <recommendedName>
        <fullName evidence="4">DUF2066 domain-containing protein</fullName>
    </recommendedName>
</protein>